<evidence type="ECO:0000256" key="1">
    <source>
        <dbReference type="SAM" id="MobiDB-lite"/>
    </source>
</evidence>
<proteinExistence type="predicted"/>
<dbReference type="Proteomes" id="UP000016935">
    <property type="component" value="Unassembled WGS sequence"/>
</dbReference>
<protein>
    <submittedName>
        <fullName evidence="2">Uncharacterized protein</fullName>
    </submittedName>
</protein>
<dbReference type="AlphaFoldDB" id="R0ILJ0"/>
<gene>
    <name evidence="2" type="ORF">SETTUDRAFT_28881</name>
</gene>
<evidence type="ECO:0000313" key="3">
    <source>
        <dbReference type="Proteomes" id="UP000016935"/>
    </source>
</evidence>
<reference evidence="2 3" key="2">
    <citation type="journal article" date="2013" name="PLoS Genet.">
        <title>Comparative genome structure, secondary metabolite, and effector coding capacity across Cochliobolus pathogens.</title>
        <authorList>
            <person name="Condon B.J."/>
            <person name="Leng Y."/>
            <person name="Wu D."/>
            <person name="Bushley K.E."/>
            <person name="Ohm R.A."/>
            <person name="Otillar R."/>
            <person name="Martin J."/>
            <person name="Schackwitz W."/>
            <person name="Grimwood J."/>
            <person name="MohdZainudin N."/>
            <person name="Xue C."/>
            <person name="Wang R."/>
            <person name="Manning V.A."/>
            <person name="Dhillon B."/>
            <person name="Tu Z.J."/>
            <person name="Steffenson B.J."/>
            <person name="Salamov A."/>
            <person name="Sun H."/>
            <person name="Lowry S."/>
            <person name="LaButti K."/>
            <person name="Han J."/>
            <person name="Copeland A."/>
            <person name="Lindquist E."/>
            <person name="Barry K."/>
            <person name="Schmutz J."/>
            <person name="Baker S.E."/>
            <person name="Ciuffetti L.M."/>
            <person name="Grigoriev I.V."/>
            <person name="Zhong S."/>
            <person name="Turgeon B.G."/>
        </authorList>
    </citation>
    <scope>NUCLEOTIDE SEQUENCE [LARGE SCALE GENOMIC DNA]</scope>
    <source>
        <strain evidence="3">28A</strain>
    </source>
</reference>
<keyword evidence="3" id="KW-1185">Reference proteome</keyword>
<dbReference type="RefSeq" id="XP_008026383.1">
    <property type="nucleotide sequence ID" value="XM_008028192.1"/>
</dbReference>
<dbReference type="HOGENOM" id="CLU_1156994_0_0_1"/>
<name>R0ILJ0_EXST2</name>
<dbReference type="OrthoDB" id="531190at2759"/>
<reference evidence="2 3" key="1">
    <citation type="journal article" date="2012" name="PLoS Pathog.">
        <title>Diverse lifestyles and strategies of plant pathogenesis encoded in the genomes of eighteen Dothideomycetes fungi.</title>
        <authorList>
            <person name="Ohm R.A."/>
            <person name="Feau N."/>
            <person name="Henrissat B."/>
            <person name="Schoch C.L."/>
            <person name="Horwitz B.A."/>
            <person name="Barry K.W."/>
            <person name="Condon B.J."/>
            <person name="Copeland A.C."/>
            <person name="Dhillon B."/>
            <person name="Glaser F."/>
            <person name="Hesse C.N."/>
            <person name="Kosti I."/>
            <person name="LaButti K."/>
            <person name="Lindquist E.A."/>
            <person name="Lucas S."/>
            <person name="Salamov A.A."/>
            <person name="Bradshaw R.E."/>
            <person name="Ciuffetti L."/>
            <person name="Hamelin R.C."/>
            <person name="Kema G.H.J."/>
            <person name="Lawrence C."/>
            <person name="Scott J.A."/>
            <person name="Spatafora J.W."/>
            <person name="Turgeon B.G."/>
            <person name="de Wit P.J.G.M."/>
            <person name="Zhong S."/>
            <person name="Goodwin S.B."/>
            <person name="Grigoriev I.V."/>
        </authorList>
    </citation>
    <scope>NUCLEOTIDE SEQUENCE [LARGE SCALE GENOMIC DNA]</scope>
    <source>
        <strain evidence="3">28A</strain>
    </source>
</reference>
<accession>R0ILJ0</accession>
<evidence type="ECO:0000313" key="2">
    <source>
        <dbReference type="EMBL" id="EOA85935.1"/>
    </source>
</evidence>
<organism evidence="2 3">
    <name type="scientific">Exserohilum turcicum (strain 28A)</name>
    <name type="common">Northern leaf blight fungus</name>
    <name type="synonym">Setosphaeria turcica</name>
    <dbReference type="NCBI Taxonomy" id="671987"/>
    <lineage>
        <taxon>Eukaryota</taxon>
        <taxon>Fungi</taxon>
        <taxon>Dikarya</taxon>
        <taxon>Ascomycota</taxon>
        <taxon>Pezizomycotina</taxon>
        <taxon>Dothideomycetes</taxon>
        <taxon>Pleosporomycetidae</taxon>
        <taxon>Pleosporales</taxon>
        <taxon>Pleosporineae</taxon>
        <taxon>Pleosporaceae</taxon>
        <taxon>Exserohilum</taxon>
    </lineage>
</organism>
<feature type="region of interest" description="Disordered" evidence="1">
    <location>
        <begin position="199"/>
        <end position="225"/>
    </location>
</feature>
<sequence length="240" mass="27198">MYIIDEELDRRRNLDGMNVGVWPAARVRVAERMIAKLEKDDPKDDVNDAVEGGSGIQVKGFDQFHREWDTKFRQPMGYFCEWIDLLLTGRVKRLTGNDAPMRCLQHSVVDLVENLDRKHAYIPKTGESLKCRKSTVYYSGRARGALERLQEEKVNHIMKKHKTQNGTPRKRAVQVDMVLASLKKTVDDLTAEVATMEAEKEGLSGNPRGVKTRQINGKKKALSDAKDRLAEYVQSKGAGN</sequence>
<dbReference type="EMBL" id="KB908626">
    <property type="protein sequence ID" value="EOA85935.1"/>
    <property type="molecule type" value="Genomic_DNA"/>
</dbReference>
<dbReference type="GeneID" id="19403285"/>